<gene>
    <name evidence="2" type="ORF">BGZ70_005451</name>
</gene>
<evidence type="ECO:0000313" key="3">
    <source>
        <dbReference type="Proteomes" id="UP000738359"/>
    </source>
</evidence>
<sequence>MSSSIKRLKSSFRDVAQSRHTKLQKAPADELCDHASIPGDHYTLTQRYPQQTQTQTQLSCTETLAHSQRTGFSTPTQSPAPSASLAIPTIVVTHHIDTHTELTFERHVEWLTQTALWWDMPVVHLYPAPESCRALEYVETAASRFSSWVNFLKIAPGEEGCIKGPPFTAVAKATSKPARVKGARTMIKNGTAKHDSGRSMEEECGDNSTPEANDTLIEGGMVRVRGHAKQNSDGRASVTSAKSTATNSLEDEPIVGYVFVGSADEQAQYQHVFDVMQGLYPKIEIRYINSFEPQHLQSRQQQELRDEPCLHSLSWVHYWSAAKESQVLQSKIVNDVVRVRPMWVNHDYLHRNYEPCLLPIPADSAPSSSSLAEDMEECPPTFSQSETSLQSSESVYVAYGNGSETGEHASLEEPLRGIPSSVSITSMLEEDAPTTKQPISKDALESWYDGARSQSDKAEEQGYSRNVILSRAQGNAQSNLCTHQQDGLSEGSQSSSRRSKRWRYSLGTGHDKKSCDPGYRGPLSTPLLLLTEAKDGRNKSRTNQGDRDECGMTEHGPESDSISPPPPSPTSLISPTSTSSTTSSASTTSIASISSLSLGHRLAGLANRLGFNKLRGSTFMPIDL</sequence>
<feature type="region of interest" description="Disordered" evidence="1">
    <location>
        <begin position="1"/>
        <end position="29"/>
    </location>
</feature>
<dbReference type="Proteomes" id="UP000738359">
    <property type="component" value="Unassembled WGS sequence"/>
</dbReference>
<protein>
    <submittedName>
        <fullName evidence="2">Uncharacterized protein</fullName>
    </submittedName>
</protein>
<feature type="region of interest" description="Disordered" evidence="1">
    <location>
        <begin position="367"/>
        <end position="386"/>
    </location>
</feature>
<dbReference type="AlphaFoldDB" id="A0A9P6JE39"/>
<feature type="compositionally biased region" description="Basic residues" evidence="1">
    <location>
        <begin position="1"/>
        <end position="10"/>
    </location>
</feature>
<feature type="compositionally biased region" description="Basic and acidic residues" evidence="1">
    <location>
        <begin position="532"/>
        <end position="558"/>
    </location>
</feature>
<evidence type="ECO:0000313" key="2">
    <source>
        <dbReference type="EMBL" id="KAF9968262.1"/>
    </source>
</evidence>
<evidence type="ECO:0000256" key="1">
    <source>
        <dbReference type="SAM" id="MobiDB-lite"/>
    </source>
</evidence>
<feature type="compositionally biased region" description="Low complexity" evidence="1">
    <location>
        <begin position="570"/>
        <end position="587"/>
    </location>
</feature>
<dbReference type="OrthoDB" id="2424131at2759"/>
<keyword evidence="3" id="KW-1185">Reference proteome</keyword>
<feature type="compositionally biased region" description="Basic and acidic residues" evidence="1">
    <location>
        <begin position="192"/>
        <end position="201"/>
    </location>
</feature>
<reference evidence="2" key="1">
    <citation type="journal article" date="2020" name="Fungal Divers.">
        <title>Resolving the Mortierellaceae phylogeny through synthesis of multi-gene phylogenetics and phylogenomics.</title>
        <authorList>
            <person name="Vandepol N."/>
            <person name="Liber J."/>
            <person name="Desiro A."/>
            <person name="Na H."/>
            <person name="Kennedy M."/>
            <person name="Barry K."/>
            <person name="Grigoriev I.V."/>
            <person name="Miller A.N."/>
            <person name="O'Donnell K."/>
            <person name="Stajich J.E."/>
            <person name="Bonito G."/>
        </authorList>
    </citation>
    <scope>NUCLEOTIDE SEQUENCE</scope>
    <source>
        <strain evidence="2">CK1249</strain>
    </source>
</reference>
<feature type="region of interest" description="Disordered" evidence="1">
    <location>
        <begin position="476"/>
        <end position="587"/>
    </location>
</feature>
<dbReference type="EMBL" id="JAAAHY010000029">
    <property type="protein sequence ID" value="KAF9968262.1"/>
    <property type="molecule type" value="Genomic_DNA"/>
</dbReference>
<feature type="region of interest" description="Disordered" evidence="1">
    <location>
        <begin position="190"/>
        <end position="211"/>
    </location>
</feature>
<feature type="compositionally biased region" description="Polar residues" evidence="1">
    <location>
        <begin position="476"/>
        <end position="487"/>
    </location>
</feature>
<organism evidence="2 3">
    <name type="scientific">Mortierella alpina</name>
    <name type="common">Oleaginous fungus</name>
    <name type="synonym">Mortierella renispora</name>
    <dbReference type="NCBI Taxonomy" id="64518"/>
    <lineage>
        <taxon>Eukaryota</taxon>
        <taxon>Fungi</taxon>
        <taxon>Fungi incertae sedis</taxon>
        <taxon>Mucoromycota</taxon>
        <taxon>Mortierellomycotina</taxon>
        <taxon>Mortierellomycetes</taxon>
        <taxon>Mortierellales</taxon>
        <taxon>Mortierellaceae</taxon>
        <taxon>Mortierella</taxon>
    </lineage>
</organism>
<comment type="caution">
    <text evidence="2">The sequence shown here is derived from an EMBL/GenBank/DDBJ whole genome shotgun (WGS) entry which is preliminary data.</text>
</comment>
<proteinExistence type="predicted"/>
<accession>A0A9P6JE39</accession>
<name>A0A9P6JE39_MORAP</name>